<feature type="binding site" evidence="14">
    <location>
        <position position="190"/>
    </location>
    <ligand>
        <name>Mg(2+)</name>
        <dbReference type="ChEBI" id="CHEBI:18420"/>
        <label>1</label>
    </ligand>
</feature>
<comment type="caution">
    <text evidence="22">The sequence shown here is derived from an EMBL/GenBank/DDBJ whole genome shotgun (WGS) entry which is preliminary data.</text>
</comment>
<feature type="binding site" evidence="14">
    <location>
        <position position="334"/>
    </location>
    <ligand>
        <name>Mg(2+)</name>
        <dbReference type="ChEBI" id="CHEBI:18420"/>
        <label>1</label>
    </ligand>
</feature>
<evidence type="ECO:0000256" key="12">
    <source>
        <dbReference type="PIRSR" id="PIRSR604809-1"/>
    </source>
</evidence>
<dbReference type="SUPFAM" id="SSF55931">
    <property type="entry name" value="Glutamine synthetase/guanido kinase"/>
    <property type="match status" value="1"/>
</dbReference>
<evidence type="ECO:0000259" key="20">
    <source>
        <dbReference type="PROSITE" id="PS51986"/>
    </source>
</evidence>
<protein>
    <recommendedName>
        <fullName evidence="4 19">Glutamine synthetase</fullName>
        <ecNumber evidence="3 19">6.3.1.2</ecNumber>
    </recommendedName>
</protein>
<dbReference type="PROSITE" id="PS00181">
    <property type="entry name" value="GLNA_ATP"/>
    <property type="match status" value="1"/>
</dbReference>
<dbReference type="PANTHER" id="PTHR43785">
    <property type="entry name" value="GAMMA-GLUTAMYLPUTRESCINE SYNTHETASE"/>
    <property type="match status" value="1"/>
</dbReference>
<dbReference type="PANTHER" id="PTHR43785:SF12">
    <property type="entry name" value="TYPE-1 GLUTAMINE SYNTHETASE 2"/>
    <property type="match status" value="1"/>
</dbReference>
<comment type="subunit">
    <text evidence="18">Oligomer of 12 subunits arranged in the form of two hexagons.</text>
</comment>
<dbReference type="Gene3D" id="3.10.20.70">
    <property type="entry name" value="Glutamine synthetase, N-terminal domain"/>
    <property type="match status" value="1"/>
</dbReference>
<comment type="catalytic activity">
    <reaction evidence="11 19">
        <text>L-glutamate + NH4(+) + ATP = L-glutamine + ADP + phosphate + H(+)</text>
        <dbReference type="Rhea" id="RHEA:16169"/>
        <dbReference type="ChEBI" id="CHEBI:15378"/>
        <dbReference type="ChEBI" id="CHEBI:28938"/>
        <dbReference type="ChEBI" id="CHEBI:29985"/>
        <dbReference type="ChEBI" id="CHEBI:30616"/>
        <dbReference type="ChEBI" id="CHEBI:43474"/>
        <dbReference type="ChEBI" id="CHEBI:58359"/>
        <dbReference type="ChEBI" id="CHEBI:456216"/>
        <dbReference type="EC" id="6.3.1.2"/>
    </reaction>
</comment>
<comment type="subcellular location">
    <subcellularLocation>
        <location evidence="1 18">Cytoplasm</location>
    </subcellularLocation>
</comment>
<dbReference type="SMART" id="SM01230">
    <property type="entry name" value="Gln-synt_C"/>
    <property type="match status" value="1"/>
</dbReference>
<dbReference type="Pfam" id="PF03951">
    <property type="entry name" value="Gln-synt_N"/>
    <property type="match status" value="1"/>
</dbReference>
<dbReference type="Proteomes" id="UP000618460">
    <property type="component" value="Unassembled WGS sequence"/>
</dbReference>
<dbReference type="GO" id="GO:0046872">
    <property type="term" value="F:metal ion binding"/>
    <property type="evidence" value="ECO:0007669"/>
    <property type="project" value="UniProtKB-KW"/>
</dbReference>
<keyword evidence="6 19" id="KW-0436">Ligase</keyword>
<feature type="binding site" evidence="13">
    <location>
        <begin position="200"/>
        <end position="202"/>
    </location>
    <ligand>
        <name>ATP</name>
        <dbReference type="ChEBI" id="CHEBI:30616"/>
    </ligand>
</feature>
<dbReference type="GO" id="GO:0006542">
    <property type="term" value="P:glutamine biosynthetic process"/>
    <property type="evidence" value="ECO:0007669"/>
    <property type="project" value="InterPro"/>
</dbReference>
<sequence>MGKNYTVEEIKKQIKEENVRFIRLQFTDLLGTIKNVEIPLSQLDKALDNEMAFDGSSIEGFVRIEESDMKLYPDLDTFLVFPWTSDKGKVARFICDIYNPDGTPFQGCPRYNLKRNLKKMEELGFTAFNIGTEPEFFLFKLDENGNPSLDLNDKGGYFDLAPTDLGENCRRDIVLELEEMGFEVEASHHEVAPGQHEIDFKYADAIKHADDIQTFKLVVKTIARKHNLHATFMPKPLFGVNGSGMHCNMSLFKGKTNTFLDEKGHLQLSETAYQFIAGIIDHALSFTAVTNPTVNSFKRLVPGYEAPCYVAWSGTNRSPLIRVPASRGLSTRVEVRSVDPAANPYLALSVLLASGLDGIERKLAAPKAVDRNIYVMDKEEREANGVKDLPATLYDAVQLLKKDEVIVSALGEHLFEHFVESKEIEWDMFRTQVHPWEREQYMQQY</sequence>
<dbReference type="InterPro" id="IPR004809">
    <property type="entry name" value="Gln_synth_I"/>
</dbReference>
<keyword evidence="5 18" id="KW-0963">Cytoplasm</keyword>
<evidence type="ECO:0000256" key="16">
    <source>
        <dbReference type="PROSITE-ProRule" id="PRU01330"/>
    </source>
</evidence>
<reference evidence="22" key="1">
    <citation type="journal article" date="2014" name="Int. J. Syst. Evol. Microbiol.">
        <title>Complete genome sequence of Corynebacterium casei LMG S-19264T (=DSM 44701T), isolated from a smear-ripened cheese.</title>
        <authorList>
            <consortium name="US DOE Joint Genome Institute (JGI-PGF)"/>
            <person name="Walter F."/>
            <person name="Albersmeier A."/>
            <person name="Kalinowski J."/>
            <person name="Ruckert C."/>
        </authorList>
    </citation>
    <scope>NUCLEOTIDE SEQUENCE</scope>
    <source>
        <strain evidence="22">CGMCC 1.6333</strain>
    </source>
</reference>
<dbReference type="PROSITE" id="PS00180">
    <property type="entry name" value="GLNA_1"/>
    <property type="match status" value="1"/>
</dbReference>
<dbReference type="EC" id="6.3.1.2" evidence="3 19"/>
<feature type="binding site" evidence="12">
    <location>
        <position position="305"/>
    </location>
    <ligand>
        <name>L-glutamate</name>
        <dbReference type="ChEBI" id="CHEBI:29985"/>
    </ligand>
</feature>
<feature type="modified residue" description="O-AMP-tyrosine" evidence="15">
    <location>
        <position position="374"/>
    </location>
</feature>
<name>A0A917TG24_9BACI</name>
<dbReference type="GO" id="GO:0004356">
    <property type="term" value="F:glutamine synthetase activity"/>
    <property type="evidence" value="ECO:0007669"/>
    <property type="project" value="UniProtKB-EC"/>
</dbReference>
<evidence type="ECO:0000256" key="17">
    <source>
        <dbReference type="RuleBase" id="RU000384"/>
    </source>
</evidence>
<evidence type="ECO:0000256" key="4">
    <source>
        <dbReference type="ARBA" id="ARBA00021364"/>
    </source>
</evidence>
<feature type="domain" description="GS beta-grasp" evidence="20">
    <location>
        <begin position="17"/>
        <end position="102"/>
    </location>
</feature>
<keyword evidence="7 14" id="KW-0479">Metal-binding</keyword>
<dbReference type="RefSeq" id="WP_117151961.1">
    <property type="nucleotide sequence ID" value="NZ_BMLG01000001.1"/>
</dbReference>
<feature type="domain" description="GS catalytic" evidence="21">
    <location>
        <begin position="109"/>
        <end position="445"/>
    </location>
</feature>
<feature type="binding site" evidence="13">
    <location>
        <position position="317"/>
    </location>
    <ligand>
        <name>ATP</name>
        <dbReference type="ChEBI" id="CHEBI:30616"/>
    </ligand>
</feature>
<dbReference type="InterPro" id="IPR008146">
    <property type="entry name" value="Gln_synth_cat_dom"/>
</dbReference>
<proteinExistence type="inferred from homology"/>
<organism evidence="22 23">
    <name type="scientific">Paraliobacillus quinghaiensis</name>
    <dbReference type="NCBI Taxonomy" id="470815"/>
    <lineage>
        <taxon>Bacteria</taxon>
        <taxon>Bacillati</taxon>
        <taxon>Bacillota</taxon>
        <taxon>Bacilli</taxon>
        <taxon>Bacillales</taxon>
        <taxon>Bacillaceae</taxon>
        <taxon>Paraliobacillus</taxon>
    </lineage>
</organism>
<evidence type="ECO:0000259" key="21">
    <source>
        <dbReference type="PROSITE" id="PS51987"/>
    </source>
</evidence>
<gene>
    <name evidence="22" type="primary">glnA</name>
    <name evidence="22" type="ORF">GCM10011351_04960</name>
</gene>
<dbReference type="PROSITE" id="PS00182">
    <property type="entry name" value="GLNA_ADENYLATION"/>
    <property type="match status" value="1"/>
</dbReference>
<dbReference type="PROSITE" id="PS51987">
    <property type="entry name" value="GS_CATALYTIC"/>
    <property type="match status" value="1"/>
</dbReference>
<dbReference type="GO" id="GO:0005524">
    <property type="term" value="F:ATP binding"/>
    <property type="evidence" value="ECO:0007669"/>
    <property type="project" value="UniProtKB-KW"/>
</dbReference>
<comment type="cofactor">
    <cofactor evidence="14">
        <name>Mg(2+)</name>
        <dbReference type="ChEBI" id="CHEBI:18420"/>
    </cofactor>
    <text evidence="14">Binds 2 Mg(2+) ions per subunit.</text>
</comment>
<dbReference type="Gene3D" id="3.30.590.10">
    <property type="entry name" value="Glutamine synthetase/guanido kinase, catalytic domain"/>
    <property type="match status" value="1"/>
</dbReference>
<evidence type="ECO:0000256" key="9">
    <source>
        <dbReference type="ARBA" id="ARBA00022840"/>
    </source>
</evidence>
<evidence type="ECO:0000256" key="7">
    <source>
        <dbReference type="ARBA" id="ARBA00022723"/>
    </source>
</evidence>
<dbReference type="EMBL" id="BMLG01000001">
    <property type="protein sequence ID" value="GGM22084.1"/>
    <property type="molecule type" value="Genomic_DNA"/>
</dbReference>
<dbReference type="InterPro" id="IPR027302">
    <property type="entry name" value="Gln_synth_N_conserv_site"/>
</dbReference>
<keyword evidence="10 14" id="KW-0460">Magnesium</keyword>
<evidence type="ECO:0000256" key="2">
    <source>
        <dbReference type="ARBA" id="ARBA00009897"/>
    </source>
</evidence>
<evidence type="ECO:0000256" key="11">
    <source>
        <dbReference type="ARBA" id="ARBA00049436"/>
    </source>
</evidence>
<dbReference type="InterPro" id="IPR036651">
    <property type="entry name" value="Gln_synt_N_sf"/>
</dbReference>
<feature type="binding site" evidence="12">
    <location>
        <begin position="241"/>
        <end position="242"/>
    </location>
    <ligand>
        <name>L-glutamate</name>
        <dbReference type="ChEBI" id="CHEBI:29985"/>
    </ligand>
</feature>
<feature type="binding site" evidence="14">
    <location>
        <position position="135"/>
    </location>
    <ligand>
        <name>Mg(2+)</name>
        <dbReference type="ChEBI" id="CHEBI:18420"/>
        <label>2</label>
    </ligand>
</feature>
<evidence type="ECO:0000256" key="6">
    <source>
        <dbReference type="ARBA" id="ARBA00022598"/>
    </source>
</evidence>
<keyword evidence="8 13" id="KW-0547">Nucleotide-binding</keyword>
<evidence type="ECO:0000313" key="23">
    <source>
        <dbReference type="Proteomes" id="UP000618460"/>
    </source>
</evidence>
<dbReference type="OrthoDB" id="9807095at2"/>
<dbReference type="InterPro" id="IPR014746">
    <property type="entry name" value="Gln_synth/guanido_kin_cat_dom"/>
</dbReference>
<evidence type="ECO:0000256" key="3">
    <source>
        <dbReference type="ARBA" id="ARBA00012937"/>
    </source>
</evidence>
<evidence type="ECO:0000256" key="14">
    <source>
        <dbReference type="PIRSR" id="PIRSR604809-3"/>
    </source>
</evidence>
<dbReference type="FunFam" id="3.10.20.70:FF:000005">
    <property type="entry name" value="Glutamine synthetase"/>
    <property type="match status" value="1"/>
</dbReference>
<keyword evidence="15" id="KW-0597">Phosphoprotein</keyword>
<keyword evidence="23" id="KW-1185">Reference proteome</keyword>
<feature type="binding site" evidence="12">
    <location>
        <position position="317"/>
    </location>
    <ligand>
        <name>L-glutamate</name>
        <dbReference type="ChEBI" id="CHEBI:29985"/>
    </ligand>
</feature>
<dbReference type="PROSITE" id="PS51986">
    <property type="entry name" value="GS_BETA_GRASP"/>
    <property type="match status" value="1"/>
</dbReference>
<feature type="binding site" evidence="12">
    <location>
        <position position="336"/>
    </location>
    <ligand>
        <name>L-glutamate</name>
        <dbReference type="ChEBI" id="CHEBI:29985"/>
    </ligand>
</feature>
<keyword evidence="9 13" id="KW-0067">ATP-binding</keyword>
<feature type="binding site" evidence="12">
    <location>
        <position position="299"/>
    </location>
    <ligand>
        <name>L-glutamate</name>
        <dbReference type="ChEBI" id="CHEBI:29985"/>
    </ligand>
</feature>
<accession>A0A917TG24</accession>
<dbReference type="InterPro" id="IPR001637">
    <property type="entry name" value="Gln_synth_I_adenylation_site"/>
</dbReference>
<evidence type="ECO:0000256" key="8">
    <source>
        <dbReference type="ARBA" id="ARBA00022741"/>
    </source>
</evidence>
<dbReference type="SUPFAM" id="SSF54368">
    <property type="entry name" value="Glutamine synthetase, N-terminal domain"/>
    <property type="match status" value="1"/>
</dbReference>
<evidence type="ECO:0000256" key="15">
    <source>
        <dbReference type="PIRSR" id="PIRSR604809-50"/>
    </source>
</evidence>
<evidence type="ECO:0000256" key="5">
    <source>
        <dbReference type="ARBA" id="ARBA00022490"/>
    </source>
</evidence>
<dbReference type="AlphaFoldDB" id="A0A917TG24"/>
<evidence type="ECO:0000256" key="13">
    <source>
        <dbReference type="PIRSR" id="PIRSR604809-2"/>
    </source>
</evidence>
<evidence type="ECO:0000313" key="22">
    <source>
        <dbReference type="EMBL" id="GGM22084.1"/>
    </source>
</evidence>
<feature type="binding site" evidence="14">
    <location>
        <position position="246"/>
    </location>
    <ligand>
        <name>Mg(2+)</name>
        <dbReference type="ChEBI" id="CHEBI:18420"/>
        <label>1</label>
    </ligand>
</feature>
<dbReference type="InterPro" id="IPR008147">
    <property type="entry name" value="Gln_synt_N"/>
</dbReference>
<evidence type="ECO:0000256" key="18">
    <source>
        <dbReference type="RuleBase" id="RU000387"/>
    </source>
</evidence>
<evidence type="ECO:0000256" key="19">
    <source>
        <dbReference type="RuleBase" id="RU004356"/>
    </source>
</evidence>
<dbReference type="NCBIfam" id="TIGR00653">
    <property type="entry name" value="GlnA"/>
    <property type="match status" value="1"/>
</dbReference>
<dbReference type="InterPro" id="IPR027303">
    <property type="entry name" value="Gln_synth_gly_rich_site"/>
</dbReference>
<reference evidence="22" key="2">
    <citation type="submission" date="2020-09" db="EMBL/GenBank/DDBJ databases">
        <authorList>
            <person name="Sun Q."/>
            <person name="Zhou Y."/>
        </authorList>
    </citation>
    <scope>NUCLEOTIDE SEQUENCE</scope>
    <source>
        <strain evidence="22">CGMCC 1.6333</strain>
    </source>
</reference>
<evidence type="ECO:0000256" key="10">
    <source>
        <dbReference type="ARBA" id="ARBA00022842"/>
    </source>
</evidence>
<comment type="similarity">
    <text evidence="2 16 17">Belongs to the glutamine synthetase family.</text>
</comment>
<feature type="binding site" evidence="13">
    <location>
        <position position="185"/>
    </location>
    <ligand>
        <name>ATP</name>
        <dbReference type="ChEBI" id="CHEBI:30616"/>
    </ligand>
</feature>
<feature type="binding site" evidence="14">
    <location>
        <position position="133"/>
    </location>
    <ligand>
        <name>Mg(2+)</name>
        <dbReference type="ChEBI" id="CHEBI:18420"/>
        <label>1</label>
    </ligand>
</feature>
<dbReference type="FunFam" id="3.30.590.10:FF:000003">
    <property type="entry name" value="Glutamine synthetase 2"/>
    <property type="match status" value="1"/>
</dbReference>
<dbReference type="GO" id="GO:0005737">
    <property type="term" value="C:cytoplasm"/>
    <property type="evidence" value="ECO:0007669"/>
    <property type="project" value="UniProtKB-SubCell"/>
</dbReference>
<feature type="binding site" evidence="14">
    <location>
        <position position="197"/>
    </location>
    <ligand>
        <name>Mg(2+)</name>
        <dbReference type="ChEBI" id="CHEBI:18420"/>
        <label>1</label>
    </ligand>
</feature>
<dbReference type="Pfam" id="PF00120">
    <property type="entry name" value="Gln-synt_C"/>
    <property type="match status" value="1"/>
</dbReference>
<evidence type="ECO:0000256" key="1">
    <source>
        <dbReference type="ARBA" id="ARBA00004496"/>
    </source>
</evidence>